<reference evidence="1 2" key="1">
    <citation type="journal article" date="2019" name="Genome Biol. Evol.">
        <title>Insights into the evolution of the New World diploid cottons (Gossypium, subgenus Houzingenia) based on genome sequencing.</title>
        <authorList>
            <person name="Grover C.E."/>
            <person name="Arick M.A. 2nd"/>
            <person name="Thrash A."/>
            <person name="Conover J.L."/>
            <person name="Sanders W.S."/>
            <person name="Peterson D.G."/>
            <person name="Frelichowski J.E."/>
            <person name="Scheffler J.A."/>
            <person name="Scheffler B.E."/>
            <person name="Wendel J.F."/>
        </authorList>
    </citation>
    <scope>NUCLEOTIDE SEQUENCE [LARGE SCALE GENOMIC DNA]</scope>
    <source>
        <strain evidence="1">6</strain>
        <tissue evidence="1">Leaf</tissue>
    </source>
</reference>
<comment type="caution">
    <text evidence="1">The sequence shown here is derived from an EMBL/GenBank/DDBJ whole genome shotgun (WGS) entry which is preliminary data.</text>
</comment>
<organism evidence="1 2">
    <name type="scientific">Gossypium armourianum</name>
    <dbReference type="NCBI Taxonomy" id="34283"/>
    <lineage>
        <taxon>Eukaryota</taxon>
        <taxon>Viridiplantae</taxon>
        <taxon>Streptophyta</taxon>
        <taxon>Embryophyta</taxon>
        <taxon>Tracheophyta</taxon>
        <taxon>Spermatophyta</taxon>
        <taxon>Magnoliopsida</taxon>
        <taxon>eudicotyledons</taxon>
        <taxon>Gunneridae</taxon>
        <taxon>Pentapetalae</taxon>
        <taxon>rosids</taxon>
        <taxon>malvids</taxon>
        <taxon>Malvales</taxon>
        <taxon>Malvaceae</taxon>
        <taxon>Malvoideae</taxon>
        <taxon>Gossypium</taxon>
    </lineage>
</organism>
<dbReference type="Proteomes" id="UP000593575">
    <property type="component" value="Unassembled WGS sequence"/>
</dbReference>
<evidence type="ECO:0000313" key="1">
    <source>
        <dbReference type="EMBL" id="MBA0828242.1"/>
    </source>
</evidence>
<accession>A0A7J9J1E8</accession>
<evidence type="ECO:0000313" key="2">
    <source>
        <dbReference type="Proteomes" id="UP000593575"/>
    </source>
</evidence>
<dbReference type="EMBL" id="JABFAE010000005">
    <property type="protein sequence ID" value="MBA0828242.1"/>
    <property type="molecule type" value="Genomic_DNA"/>
</dbReference>
<protein>
    <submittedName>
        <fullName evidence="1">Uncharacterized protein</fullName>
    </submittedName>
</protein>
<dbReference type="AlphaFoldDB" id="A0A7J9J1E8"/>
<keyword evidence="2" id="KW-1185">Reference proteome</keyword>
<feature type="non-terminal residue" evidence="1">
    <location>
        <position position="214"/>
    </location>
</feature>
<proteinExistence type="predicted"/>
<sequence>MWSSSPLGQDGLGLMGDPASWLLPLEHNRSNKDDFLHPSSQKTMASLFAKEDPILAGKQSPQKVFLGNGQNGGTFSPVTSLSDHDPWLQDTSFPPLCGGNNHFPNKSLDEMSYGSFNGSAGTHPFEPSAANCWPKLNGAAVDYHSSYSVLVIACSETDVDGIFGVIPRINMSFIIIELLTEGMGYARFRTTSWEVIYFKAPCWRFISQPDVQSL</sequence>
<gene>
    <name evidence="1" type="ORF">Goarm_012947</name>
</gene>
<name>A0A7J9J1E8_9ROSI</name>